<proteinExistence type="predicted"/>
<dbReference type="Proteomes" id="UP000190409">
    <property type="component" value="Unassembled WGS sequence"/>
</dbReference>
<evidence type="ECO:0000313" key="2">
    <source>
        <dbReference type="EMBL" id="OOL80492.1"/>
    </source>
</evidence>
<protein>
    <submittedName>
        <fullName evidence="2">Uncharacterized protein</fullName>
    </submittedName>
</protein>
<organism evidence="2 3">
    <name type="scientific">Dolosigranulum pigrum</name>
    <dbReference type="NCBI Taxonomy" id="29394"/>
    <lineage>
        <taxon>Bacteria</taxon>
        <taxon>Bacillati</taxon>
        <taxon>Bacillota</taxon>
        <taxon>Bacilli</taxon>
        <taxon>Lactobacillales</taxon>
        <taxon>Carnobacteriaceae</taxon>
        <taxon>Dolosigranulum</taxon>
    </lineage>
</organism>
<sequence>MYKLIESNGKEMKEVLNNGKVVWALEEDRKSVLIRTQNLTVEIEYSSRIIVNRIKNDWDFIEIAGIKFEKNEGKFKEYFYVVFEVIDKEKATQLLGVLNHTYQRVDVKQYKYI</sequence>
<gene>
    <name evidence="1" type="ORF">BWX42_00260</name>
    <name evidence="2" type="ORF">BWX42_00640</name>
</gene>
<evidence type="ECO:0000313" key="3">
    <source>
        <dbReference type="Proteomes" id="UP000190409"/>
    </source>
</evidence>
<name>A0A1S8KLC2_9LACT</name>
<evidence type="ECO:0000313" key="1">
    <source>
        <dbReference type="EMBL" id="OOL80428.1"/>
    </source>
</evidence>
<comment type="caution">
    <text evidence="2">The sequence shown here is derived from an EMBL/GenBank/DDBJ whole genome shotgun (WGS) entry which is preliminary data.</text>
</comment>
<accession>A0A1S8KLC2</accession>
<dbReference type="EMBL" id="MUYF01000003">
    <property type="protein sequence ID" value="OOL80492.1"/>
    <property type="molecule type" value="Genomic_DNA"/>
</dbReference>
<dbReference type="AlphaFoldDB" id="A0A1S8KLC2"/>
<dbReference type="EMBL" id="MUYF01000003">
    <property type="protein sequence ID" value="OOL80428.1"/>
    <property type="molecule type" value="Genomic_DNA"/>
</dbReference>
<reference evidence="2 3" key="1">
    <citation type="submission" date="2017-01" db="EMBL/GenBank/DDBJ databases">
        <title>Complete Genome Sequence of Dolosigranulum pigrum isolated from a Patient with interstitial lung disease.</title>
        <authorList>
            <person name="Mukhopadhyay R."/>
            <person name="Joaquin J."/>
            <person name="Hogue R."/>
            <person name="Fitzgerald S."/>
            <person name="Jospin G."/>
            <person name="Eisen J.A."/>
            <person name="Chaturvedi V."/>
        </authorList>
    </citation>
    <scope>NUCLEOTIDE SEQUENCE [LARGE SCALE GENOMIC DNA]</scope>
    <source>
        <strain evidence="2 3">15S00348</strain>
    </source>
</reference>